<evidence type="ECO:0000313" key="1">
    <source>
        <dbReference type="EMBL" id="KAG7331317.1"/>
    </source>
</evidence>
<comment type="caution">
    <text evidence="1">The sequence shown here is derived from an EMBL/GenBank/DDBJ whole genome shotgun (WGS) entry which is preliminary data.</text>
</comment>
<reference evidence="1 2" key="1">
    <citation type="submission" date="2021-06" db="EMBL/GenBank/DDBJ databases">
        <title>Chromosome-level genome assembly of the red-tail catfish (Hemibagrus wyckioides).</title>
        <authorList>
            <person name="Shao F."/>
        </authorList>
    </citation>
    <scope>NUCLEOTIDE SEQUENCE [LARGE SCALE GENOMIC DNA]</scope>
    <source>
        <strain evidence="1">EC202008001</strain>
        <tissue evidence="1">Blood</tissue>
    </source>
</reference>
<organism evidence="1 2">
    <name type="scientific">Hemibagrus wyckioides</name>
    <dbReference type="NCBI Taxonomy" id="337641"/>
    <lineage>
        <taxon>Eukaryota</taxon>
        <taxon>Metazoa</taxon>
        <taxon>Chordata</taxon>
        <taxon>Craniata</taxon>
        <taxon>Vertebrata</taxon>
        <taxon>Euteleostomi</taxon>
        <taxon>Actinopterygii</taxon>
        <taxon>Neopterygii</taxon>
        <taxon>Teleostei</taxon>
        <taxon>Ostariophysi</taxon>
        <taxon>Siluriformes</taxon>
        <taxon>Bagridae</taxon>
        <taxon>Hemibagrus</taxon>
    </lineage>
</organism>
<dbReference type="AlphaFoldDB" id="A0A9D3NZ94"/>
<dbReference type="Proteomes" id="UP000824219">
    <property type="component" value="Linkage Group LG06"/>
</dbReference>
<accession>A0A9D3NZ94</accession>
<proteinExistence type="predicted"/>
<evidence type="ECO:0000313" key="2">
    <source>
        <dbReference type="Proteomes" id="UP000824219"/>
    </source>
</evidence>
<keyword evidence="2" id="KW-1185">Reference proteome</keyword>
<name>A0A9D3NZ94_9TELE</name>
<gene>
    <name evidence="1" type="ORF">KOW79_005286</name>
</gene>
<dbReference type="EMBL" id="JAHKSW010000006">
    <property type="protein sequence ID" value="KAG7331317.1"/>
    <property type="molecule type" value="Genomic_DNA"/>
</dbReference>
<sequence>MFQSNYSFKNLEPVTITHNPVSLLPISTESWNFGLCKAACPEHHQISTLHLNSYIDMSISVFLEILRKYPITSGNKDKIHITMGLNTLFPPPLHTYFPDVHLHPKENLK</sequence>
<protein>
    <submittedName>
        <fullName evidence="1">Uncharacterized protein</fullName>
    </submittedName>
</protein>